<evidence type="ECO:0000313" key="2">
    <source>
        <dbReference type="Proteomes" id="UP000784294"/>
    </source>
</evidence>
<dbReference type="SUPFAM" id="SSF56112">
    <property type="entry name" value="Protein kinase-like (PK-like)"/>
    <property type="match status" value="1"/>
</dbReference>
<protein>
    <recommendedName>
        <fullName evidence="3">Protein kinase domain-containing protein</fullName>
    </recommendedName>
</protein>
<sequence>MGFRSDDVYHSGAGEGLAHFHPGQRTMGRGLLRTIQQSSLRGNAPSDSGDTTSIIASNQLFLLNGKKLNSHVFIQIKRLKYTSPENLLYYSPEEDSKIMVSDFGLSKIEDSDSNMATACGTPGYVDLVLIIFSC</sequence>
<keyword evidence="2" id="KW-1185">Reference proteome</keyword>
<dbReference type="AlphaFoldDB" id="A0A448WAA6"/>
<accession>A0A448WAA6</accession>
<organism evidence="1 2">
    <name type="scientific">Protopolystoma xenopodis</name>
    <dbReference type="NCBI Taxonomy" id="117903"/>
    <lineage>
        <taxon>Eukaryota</taxon>
        <taxon>Metazoa</taxon>
        <taxon>Spiralia</taxon>
        <taxon>Lophotrochozoa</taxon>
        <taxon>Platyhelminthes</taxon>
        <taxon>Monogenea</taxon>
        <taxon>Polyopisthocotylea</taxon>
        <taxon>Polystomatidea</taxon>
        <taxon>Polystomatidae</taxon>
        <taxon>Protopolystoma</taxon>
    </lineage>
</organism>
<name>A0A448WAA6_9PLAT</name>
<dbReference type="Gene3D" id="1.10.510.10">
    <property type="entry name" value="Transferase(Phosphotransferase) domain 1"/>
    <property type="match status" value="1"/>
</dbReference>
<gene>
    <name evidence="1" type="ORF">PXEA_LOCUS366</name>
</gene>
<comment type="caution">
    <text evidence="1">The sequence shown here is derived from an EMBL/GenBank/DDBJ whole genome shotgun (WGS) entry which is preliminary data.</text>
</comment>
<evidence type="ECO:0000313" key="1">
    <source>
        <dbReference type="EMBL" id="VEL06926.1"/>
    </source>
</evidence>
<dbReference type="Proteomes" id="UP000784294">
    <property type="component" value="Unassembled WGS sequence"/>
</dbReference>
<dbReference type="OrthoDB" id="40902at2759"/>
<evidence type="ECO:0008006" key="3">
    <source>
        <dbReference type="Google" id="ProtNLM"/>
    </source>
</evidence>
<reference evidence="1" key="1">
    <citation type="submission" date="2018-11" db="EMBL/GenBank/DDBJ databases">
        <authorList>
            <consortium name="Pathogen Informatics"/>
        </authorList>
    </citation>
    <scope>NUCLEOTIDE SEQUENCE</scope>
</reference>
<dbReference type="InterPro" id="IPR011009">
    <property type="entry name" value="Kinase-like_dom_sf"/>
</dbReference>
<proteinExistence type="predicted"/>
<dbReference type="EMBL" id="CAAALY010000656">
    <property type="protein sequence ID" value="VEL06926.1"/>
    <property type="molecule type" value="Genomic_DNA"/>
</dbReference>